<dbReference type="KEGG" id="ahb:bsdtb5_29330"/>
<evidence type="ECO:0000313" key="5">
    <source>
        <dbReference type="EMBL" id="BCN31638.1"/>
    </source>
</evidence>
<evidence type="ECO:0000313" key="6">
    <source>
        <dbReference type="Proteomes" id="UP000595897"/>
    </source>
</evidence>
<gene>
    <name evidence="5" type="primary">hypA2</name>
    <name evidence="4" type="synonym">hypA</name>
    <name evidence="5" type="ORF">bsdtb5_29330</name>
</gene>
<keyword evidence="6" id="KW-1185">Reference proteome</keyword>
<dbReference type="EMBL" id="AP024169">
    <property type="protein sequence ID" value="BCN31638.1"/>
    <property type="molecule type" value="Genomic_DNA"/>
</dbReference>
<dbReference type="GO" id="GO:0008270">
    <property type="term" value="F:zinc ion binding"/>
    <property type="evidence" value="ECO:0007669"/>
    <property type="project" value="UniProtKB-UniRule"/>
</dbReference>
<evidence type="ECO:0000256" key="3">
    <source>
        <dbReference type="ARBA" id="ARBA00022833"/>
    </source>
</evidence>
<dbReference type="PANTHER" id="PTHR34535">
    <property type="entry name" value="HYDROGENASE MATURATION FACTOR HYPA"/>
    <property type="match status" value="1"/>
</dbReference>
<name>A0A7R7IDD8_9FIRM</name>
<dbReference type="PANTHER" id="PTHR34535:SF3">
    <property type="entry name" value="HYDROGENASE MATURATION FACTOR HYPA"/>
    <property type="match status" value="1"/>
</dbReference>
<dbReference type="PIRSF" id="PIRSF004761">
    <property type="entry name" value="Hydrgn_mat_HypA"/>
    <property type="match status" value="1"/>
</dbReference>
<evidence type="ECO:0000256" key="1">
    <source>
        <dbReference type="ARBA" id="ARBA00022596"/>
    </source>
</evidence>
<feature type="binding site" evidence="4">
    <location>
        <position position="76"/>
    </location>
    <ligand>
        <name>Zn(2+)</name>
        <dbReference type="ChEBI" id="CHEBI:29105"/>
    </ligand>
</feature>
<reference evidence="5 6" key="1">
    <citation type="submission" date="2020-11" db="EMBL/GenBank/DDBJ databases">
        <title>Draft genome sequencing of a Lachnospiraceae strain isolated from anoxic soil subjected to BSD treatment.</title>
        <authorList>
            <person name="Uek A."/>
            <person name="Tonouchi A."/>
        </authorList>
    </citation>
    <scope>NUCLEOTIDE SEQUENCE [LARGE SCALE GENOMIC DNA]</scope>
    <source>
        <strain evidence="5 6">TB5</strain>
    </source>
</reference>
<dbReference type="InterPro" id="IPR000688">
    <property type="entry name" value="HypA/HybF"/>
</dbReference>
<feature type="binding site" evidence="4">
    <location>
        <position position="97"/>
    </location>
    <ligand>
        <name>Zn(2+)</name>
        <dbReference type="ChEBI" id="CHEBI:29105"/>
    </ligand>
</feature>
<keyword evidence="2 4" id="KW-0479">Metal-binding</keyword>
<protein>
    <recommendedName>
        <fullName evidence="4">Hydrogenase maturation factor HypA</fullName>
    </recommendedName>
</protein>
<dbReference type="Pfam" id="PF01155">
    <property type="entry name" value="HypA"/>
    <property type="match status" value="1"/>
</dbReference>
<sequence>MHEMALVGNVVDIVVEHATVAQAKEVISVKLRIGELRDIVDDMMEKCFRYVAHGTVAENSILIIEKVPIVLCCNECNTTLHMKLHTAQSTQTICSKCGKSNFKILQGKELYVEDIEII</sequence>
<comment type="function">
    <text evidence="4">Involved in the maturation of [NiFe] hydrogenases. Required for nickel insertion into the metal center of the hydrogenase.</text>
</comment>
<feature type="binding site" evidence="4">
    <location>
        <position position="2"/>
    </location>
    <ligand>
        <name>Ni(2+)</name>
        <dbReference type="ChEBI" id="CHEBI:49786"/>
    </ligand>
</feature>
<keyword evidence="3 4" id="KW-0862">Zinc</keyword>
<dbReference type="Proteomes" id="UP000595897">
    <property type="component" value="Chromosome"/>
</dbReference>
<keyword evidence="1 4" id="KW-0533">Nickel</keyword>
<evidence type="ECO:0000256" key="4">
    <source>
        <dbReference type="HAMAP-Rule" id="MF_00213"/>
    </source>
</evidence>
<dbReference type="GO" id="GO:0016151">
    <property type="term" value="F:nickel cation binding"/>
    <property type="evidence" value="ECO:0007669"/>
    <property type="project" value="UniProtKB-UniRule"/>
</dbReference>
<dbReference type="AlphaFoldDB" id="A0A7R7IDD8"/>
<dbReference type="RefSeq" id="WP_271712746.1">
    <property type="nucleotide sequence ID" value="NZ_AP024169.1"/>
</dbReference>
<dbReference type="HAMAP" id="MF_00213">
    <property type="entry name" value="HypA_HybF"/>
    <property type="match status" value="1"/>
</dbReference>
<evidence type="ECO:0000256" key="2">
    <source>
        <dbReference type="ARBA" id="ARBA00022723"/>
    </source>
</evidence>
<organism evidence="5 6">
    <name type="scientific">Anaeromicropila herbilytica</name>
    <dbReference type="NCBI Taxonomy" id="2785025"/>
    <lineage>
        <taxon>Bacteria</taxon>
        <taxon>Bacillati</taxon>
        <taxon>Bacillota</taxon>
        <taxon>Clostridia</taxon>
        <taxon>Lachnospirales</taxon>
        <taxon>Lachnospiraceae</taxon>
        <taxon>Anaeromicropila</taxon>
    </lineage>
</organism>
<accession>A0A7R7IDD8</accession>
<feature type="binding site" evidence="4">
    <location>
        <position position="94"/>
    </location>
    <ligand>
        <name>Zn(2+)</name>
        <dbReference type="ChEBI" id="CHEBI:29105"/>
    </ligand>
</feature>
<dbReference type="GO" id="GO:0051604">
    <property type="term" value="P:protein maturation"/>
    <property type="evidence" value="ECO:0007669"/>
    <property type="project" value="InterPro"/>
</dbReference>
<dbReference type="Gene3D" id="3.30.2320.80">
    <property type="match status" value="1"/>
</dbReference>
<proteinExistence type="inferred from homology"/>
<comment type="similarity">
    <text evidence="4">Belongs to the HypA/HybF family.</text>
</comment>
<feature type="binding site" evidence="4">
    <location>
        <position position="73"/>
    </location>
    <ligand>
        <name>Zn(2+)</name>
        <dbReference type="ChEBI" id="CHEBI:29105"/>
    </ligand>
</feature>